<evidence type="ECO:0000313" key="3">
    <source>
        <dbReference type="Proteomes" id="UP001281410"/>
    </source>
</evidence>
<evidence type="ECO:0000313" key="2">
    <source>
        <dbReference type="EMBL" id="KAK3184949.1"/>
    </source>
</evidence>
<dbReference type="EMBL" id="JANJYJ010000010">
    <property type="protein sequence ID" value="KAK3184949.1"/>
    <property type="molecule type" value="Genomic_DNA"/>
</dbReference>
<proteinExistence type="predicted"/>
<sequence length="92" mass="10482">MNRKNGVEGCPHIPPDIKSRVGRPKKSRRKEVDEGRPRKRSSTVRYTNCEHYGHNRSICTGPKNPSTGSEKRRNRQPQSRIKVRSETCAGVV</sequence>
<organism evidence="2 3">
    <name type="scientific">Dipteronia sinensis</name>
    <dbReference type="NCBI Taxonomy" id="43782"/>
    <lineage>
        <taxon>Eukaryota</taxon>
        <taxon>Viridiplantae</taxon>
        <taxon>Streptophyta</taxon>
        <taxon>Embryophyta</taxon>
        <taxon>Tracheophyta</taxon>
        <taxon>Spermatophyta</taxon>
        <taxon>Magnoliopsida</taxon>
        <taxon>eudicotyledons</taxon>
        <taxon>Gunneridae</taxon>
        <taxon>Pentapetalae</taxon>
        <taxon>rosids</taxon>
        <taxon>malvids</taxon>
        <taxon>Sapindales</taxon>
        <taxon>Sapindaceae</taxon>
        <taxon>Hippocastanoideae</taxon>
        <taxon>Acereae</taxon>
        <taxon>Dipteronia</taxon>
    </lineage>
</organism>
<feature type="compositionally biased region" description="Basic residues" evidence="1">
    <location>
        <begin position="20"/>
        <end position="29"/>
    </location>
</feature>
<protein>
    <submittedName>
        <fullName evidence="2">Uncharacterized protein</fullName>
    </submittedName>
</protein>
<dbReference type="AlphaFoldDB" id="A0AAD9ZPE3"/>
<reference evidence="2" key="1">
    <citation type="journal article" date="2023" name="Plant J.">
        <title>Genome sequences and population genomics provide insights into the demographic history, inbreeding, and mutation load of two 'living fossil' tree species of Dipteronia.</title>
        <authorList>
            <person name="Feng Y."/>
            <person name="Comes H.P."/>
            <person name="Chen J."/>
            <person name="Zhu S."/>
            <person name="Lu R."/>
            <person name="Zhang X."/>
            <person name="Li P."/>
            <person name="Qiu J."/>
            <person name="Olsen K.M."/>
            <person name="Qiu Y."/>
        </authorList>
    </citation>
    <scope>NUCLEOTIDE SEQUENCE</scope>
    <source>
        <strain evidence="2">NBL</strain>
    </source>
</reference>
<keyword evidence="3" id="KW-1185">Reference proteome</keyword>
<feature type="region of interest" description="Disordered" evidence="1">
    <location>
        <begin position="1"/>
        <end position="92"/>
    </location>
</feature>
<comment type="caution">
    <text evidence="2">The sequence shown here is derived from an EMBL/GenBank/DDBJ whole genome shotgun (WGS) entry which is preliminary data.</text>
</comment>
<gene>
    <name evidence="2" type="ORF">Dsin_032235</name>
</gene>
<dbReference type="Proteomes" id="UP001281410">
    <property type="component" value="Unassembled WGS sequence"/>
</dbReference>
<evidence type="ECO:0000256" key="1">
    <source>
        <dbReference type="SAM" id="MobiDB-lite"/>
    </source>
</evidence>
<name>A0AAD9ZPE3_9ROSI</name>
<accession>A0AAD9ZPE3</accession>